<dbReference type="AlphaFoldDB" id="A0A1I4TVQ1"/>
<name>A0A1I4TVQ1_9PROT</name>
<dbReference type="EMBL" id="FOUB01000055">
    <property type="protein sequence ID" value="SFM80623.1"/>
    <property type="molecule type" value="Genomic_DNA"/>
</dbReference>
<reference evidence="2" key="1">
    <citation type="submission" date="2016-10" db="EMBL/GenBank/DDBJ databases">
        <authorList>
            <person name="Varghese N."/>
            <person name="Submissions S."/>
        </authorList>
    </citation>
    <scope>NUCLEOTIDE SEQUENCE [LARGE SCALE GENOMIC DNA]</scope>
    <source>
        <strain evidence="2">Nm44</strain>
    </source>
</reference>
<protein>
    <submittedName>
        <fullName evidence="1">Uncharacterized protein</fullName>
    </submittedName>
</protein>
<evidence type="ECO:0000313" key="2">
    <source>
        <dbReference type="Proteomes" id="UP000183287"/>
    </source>
</evidence>
<dbReference type="Proteomes" id="UP000183287">
    <property type="component" value="Unassembled WGS sequence"/>
</dbReference>
<keyword evidence="2" id="KW-1185">Reference proteome</keyword>
<gene>
    <name evidence="1" type="ORF">SAMN05421863_10559</name>
</gene>
<evidence type="ECO:0000313" key="1">
    <source>
        <dbReference type="EMBL" id="SFM80623.1"/>
    </source>
</evidence>
<proteinExistence type="predicted"/>
<accession>A0A1I4TVQ1</accession>
<organism evidence="1 2">
    <name type="scientific">Nitrosomonas communis</name>
    <dbReference type="NCBI Taxonomy" id="44574"/>
    <lineage>
        <taxon>Bacteria</taxon>
        <taxon>Pseudomonadati</taxon>
        <taxon>Pseudomonadota</taxon>
        <taxon>Betaproteobacteria</taxon>
        <taxon>Nitrosomonadales</taxon>
        <taxon>Nitrosomonadaceae</taxon>
        <taxon>Nitrosomonas</taxon>
    </lineage>
</organism>
<sequence length="76" mass="8688">MLNISSRKLQVCVALLSLQVRQIEMGWGRSDSTEVLAGYYVIESQLLQIGEVDGALDISELFPWRLKFCWKRLKAS</sequence>